<evidence type="ECO:0000259" key="19">
    <source>
        <dbReference type="PROSITE" id="PS51483"/>
    </source>
</evidence>
<evidence type="ECO:0000313" key="20">
    <source>
        <dbReference type="EMBL" id="AKO53010.1"/>
    </source>
</evidence>
<dbReference type="GO" id="GO:0000049">
    <property type="term" value="F:tRNA binding"/>
    <property type="evidence" value="ECO:0007669"/>
    <property type="project" value="UniProtKB-UniRule"/>
</dbReference>
<evidence type="ECO:0000259" key="18">
    <source>
        <dbReference type="PROSITE" id="PS51447"/>
    </source>
</evidence>
<gene>
    <name evidence="15" type="primary">pheT</name>
    <name evidence="20" type="ORF">ABA45_11855</name>
</gene>
<dbReference type="SUPFAM" id="SSF50249">
    <property type="entry name" value="Nucleic acid-binding proteins"/>
    <property type="match status" value="1"/>
</dbReference>
<comment type="catalytic activity">
    <reaction evidence="14 15">
        <text>tRNA(Phe) + L-phenylalanine + ATP = L-phenylalanyl-tRNA(Phe) + AMP + diphosphate + H(+)</text>
        <dbReference type="Rhea" id="RHEA:19413"/>
        <dbReference type="Rhea" id="RHEA-COMP:9668"/>
        <dbReference type="Rhea" id="RHEA-COMP:9699"/>
        <dbReference type="ChEBI" id="CHEBI:15378"/>
        <dbReference type="ChEBI" id="CHEBI:30616"/>
        <dbReference type="ChEBI" id="CHEBI:33019"/>
        <dbReference type="ChEBI" id="CHEBI:58095"/>
        <dbReference type="ChEBI" id="CHEBI:78442"/>
        <dbReference type="ChEBI" id="CHEBI:78531"/>
        <dbReference type="ChEBI" id="CHEBI:456215"/>
        <dbReference type="EC" id="6.1.1.20"/>
    </reaction>
</comment>
<keyword evidence="8 15" id="KW-0547">Nucleotide-binding</keyword>
<keyword evidence="7 15" id="KW-0479">Metal-binding</keyword>
<dbReference type="FunFam" id="3.50.40.10:FF:000001">
    <property type="entry name" value="Phenylalanine--tRNA ligase beta subunit"/>
    <property type="match status" value="1"/>
</dbReference>
<feature type="domain" description="B5" evidence="19">
    <location>
        <begin position="400"/>
        <end position="476"/>
    </location>
</feature>
<dbReference type="PROSITE" id="PS51447">
    <property type="entry name" value="FDX_ACB"/>
    <property type="match status" value="1"/>
</dbReference>
<feature type="binding site" evidence="15">
    <location>
        <position position="463"/>
    </location>
    <ligand>
        <name>Mg(2+)</name>
        <dbReference type="ChEBI" id="CHEBI:18420"/>
        <note>shared with alpha subunit</note>
    </ligand>
</feature>
<dbReference type="PROSITE" id="PS50886">
    <property type="entry name" value="TRBD"/>
    <property type="match status" value="1"/>
</dbReference>
<proteinExistence type="inferred from homology"/>
<evidence type="ECO:0000256" key="7">
    <source>
        <dbReference type="ARBA" id="ARBA00022723"/>
    </source>
</evidence>
<dbReference type="FunFam" id="3.30.56.10:FF:000002">
    <property type="entry name" value="Phenylalanine--tRNA ligase beta subunit"/>
    <property type="match status" value="1"/>
</dbReference>
<dbReference type="RefSeq" id="WP_048386359.1">
    <property type="nucleotide sequence ID" value="NZ_CP011494.1"/>
</dbReference>
<dbReference type="InterPro" id="IPR033714">
    <property type="entry name" value="tRNA_bind_bactPheRS"/>
</dbReference>
<keyword evidence="21" id="KW-1185">Reference proteome</keyword>
<dbReference type="SUPFAM" id="SSF46955">
    <property type="entry name" value="Putative DNA-binding domain"/>
    <property type="match status" value="1"/>
</dbReference>
<dbReference type="SMART" id="SM00873">
    <property type="entry name" value="B3_4"/>
    <property type="match status" value="1"/>
</dbReference>
<dbReference type="InterPro" id="IPR002547">
    <property type="entry name" value="tRNA-bd_dom"/>
</dbReference>
<dbReference type="InterPro" id="IPR045864">
    <property type="entry name" value="aa-tRNA-synth_II/BPL/LPL"/>
</dbReference>
<dbReference type="NCBIfam" id="NF045760">
    <property type="entry name" value="YtpR"/>
    <property type="match status" value="1"/>
</dbReference>
<evidence type="ECO:0000256" key="10">
    <source>
        <dbReference type="ARBA" id="ARBA00022842"/>
    </source>
</evidence>
<feature type="binding site" evidence="15">
    <location>
        <position position="464"/>
    </location>
    <ligand>
        <name>Mg(2+)</name>
        <dbReference type="ChEBI" id="CHEBI:18420"/>
        <note>shared with alpha subunit</note>
    </ligand>
</feature>
<reference evidence="20 21" key="1">
    <citation type="submission" date="2015-05" db="EMBL/GenBank/DDBJ databases">
        <title>Complete genome of Marinobacter psychrophilus strain 20041T isolated from sea-ice of the Canadian Basin.</title>
        <authorList>
            <person name="Song L."/>
            <person name="Ren L."/>
            <person name="Yu Y."/>
            <person name="Wang X."/>
        </authorList>
    </citation>
    <scope>NUCLEOTIDE SEQUENCE [LARGE SCALE GENOMIC DNA]</scope>
    <source>
        <strain evidence="20 21">20041</strain>
    </source>
</reference>
<dbReference type="PATRIC" id="fig|330734.3.peg.2487"/>
<evidence type="ECO:0000256" key="5">
    <source>
        <dbReference type="ARBA" id="ARBA00022555"/>
    </source>
</evidence>
<dbReference type="Pfam" id="PF03483">
    <property type="entry name" value="B3_4"/>
    <property type="match status" value="1"/>
</dbReference>
<dbReference type="InterPro" id="IPR041616">
    <property type="entry name" value="PheRS_beta_core"/>
</dbReference>
<dbReference type="SMART" id="SM00874">
    <property type="entry name" value="B5"/>
    <property type="match status" value="1"/>
</dbReference>
<keyword evidence="11 16" id="KW-0694">RNA-binding</keyword>
<keyword evidence="12 15" id="KW-0648">Protein biosynthesis</keyword>
<keyword evidence="6 15" id="KW-0436">Ligase</keyword>
<dbReference type="GO" id="GO:0004826">
    <property type="term" value="F:phenylalanine-tRNA ligase activity"/>
    <property type="evidence" value="ECO:0007669"/>
    <property type="project" value="UniProtKB-UniRule"/>
</dbReference>
<dbReference type="Pfam" id="PF03147">
    <property type="entry name" value="FDX-ACB"/>
    <property type="match status" value="1"/>
</dbReference>
<evidence type="ECO:0000259" key="17">
    <source>
        <dbReference type="PROSITE" id="PS50886"/>
    </source>
</evidence>
<evidence type="ECO:0000256" key="8">
    <source>
        <dbReference type="ARBA" id="ARBA00022741"/>
    </source>
</evidence>
<evidence type="ECO:0000256" key="2">
    <source>
        <dbReference type="ARBA" id="ARBA00008653"/>
    </source>
</evidence>
<evidence type="ECO:0000256" key="16">
    <source>
        <dbReference type="PROSITE-ProRule" id="PRU00209"/>
    </source>
</evidence>
<dbReference type="EC" id="6.1.1.20" evidence="15"/>
<dbReference type="SUPFAM" id="SSF54991">
    <property type="entry name" value="Anticodon-binding domain of PheRS"/>
    <property type="match status" value="1"/>
</dbReference>
<dbReference type="InterPro" id="IPR012340">
    <property type="entry name" value="NA-bd_OB-fold"/>
</dbReference>
<dbReference type="CDD" id="cd02796">
    <property type="entry name" value="tRNA_bind_bactPheRS"/>
    <property type="match status" value="1"/>
</dbReference>
<dbReference type="GO" id="GO:0009328">
    <property type="term" value="C:phenylalanine-tRNA ligase complex"/>
    <property type="evidence" value="ECO:0007669"/>
    <property type="project" value="TreeGrafter"/>
</dbReference>
<dbReference type="NCBIfam" id="TIGR00472">
    <property type="entry name" value="pheT_bact"/>
    <property type="match status" value="1"/>
</dbReference>
<keyword evidence="4 15" id="KW-0963">Cytoplasm</keyword>
<keyword evidence="13 15" id="KW-0030">Aminoacyl-tRNA synthetase</keyword>
<accession>A0A0H4I5K3</accession>
<evidence type="ECO:0000256" key="13">
    <source>
        <dbReference type="ARBA" id="ARBA00023146"/>
    </source>
</evidence>
<dbReference type="InterPro" id="IPR005147">
    <property type="entry name" value="tRNA_synthase_B5-dom"/>
</dbReference>
<dbReference type="FunFam" id="2.40.50.140:FF:000045">
    <property type="entry name" value="Phenylalanine--tRNA ligase beta subunit"/>
    <property type="match status" value="1"/>
</dbReference>
<dbReference type="SUPFAM" id="SSF56037">
    <property type="entry name" value="PheT/TilS domain"/>
    <property type="match status" value="1"/>
</dbReference>
<feature type="binding site" evidence="15">
    <location>
        <position position="454"/>
    </location>
    <ligand>
        <name>Mg(2+)</name>
        <dbReference type="ChEBI" id="CHEBI:18420"/>
        <note>shared with alpha subunit</note>
    </ligand>
</feature>
<evidence type="ECO:0000256" key="3">
    <source>
        <dbReference type="ARBA" id="ARBA00011209"/>
    </source>
</evidence>
<evidence type="ECO:0000256" key="12">
    <source>
        <dbReference type="ARBA" id="ARBA00022917"/>
    </source>
</evidence>
<dbReference type="Gene3D" id="2.40.50.140">
    <property type="entry name" value="Nucleic acid-binding proteins"/>
    <property type="match status" value="1"/>
</dbReference>
<dbReference type="InterPro" id="IPR045060">
    <property type="entry name" value="Phe-tRNA-ligase_IIc_bsu"/>
</dbReference>
<dbReference type="Pfam" id="PF01588">
    <property type="entry name" value="tRNA_bind"/>
    <property type="match status" value="1"/>
</dbReference>
<sequence>MKFSEQWLREWVNPALDSQQLMDQITMAGLEVDGFESVAGKFTGIIVGEVLSVDAHPDADKLRVCQVSNGSTQVQVVCGAPNVRAGIKVPFAELGAVLPGDFKIKKAKLRGQSSVGMLCSGAELGLSDDHDGILELPADAPVGTSFADYLQLNDIAIDVDLTPNRADCLSIKGLAREVGVLNSLPLNAPSIRKVAATHSEVPDVRVEAPSGCPRYLGRILRNVDLTAKSPLWLKEKLRRSGIRSIDAAVDVTNYILLEQGQPMHAFDRAEIDGGIVVRMAKPEEKLVLLDGQEVTLTEQTLVIADHSKPIAIAGVMGGEHSGVSPKTRDLVLESAYFDPITLAGKARHYGLHTDASHRFERGVDYNLARDAMERATGLLISIVGGEPGEIVDVTSTEHLPTPISIVLREKRLADVLGLAIANAKVEDILTRLGLAVEERLDNGWKVSAPSFRPDITIEEDLIEEVGRIYGYNNLPVTEPTGSLGLRPKAEDTRPLSAICNYFVANGYQEAITYSFVDPKVQEQLDPQNEGIALANPISAELSVMRTTLWSGLLKTVVHNQNRQQPRIRLFESGLRFVKDGERILQQPMLAGVVTGNQNPENWVNGRRNTDFFDVKGELESLFRLLGITVEFRAGKHPALHPGQTAELLRDGQPVGWLGTLHPQVQKNMELNGTVIMFELFLNPIVTGYVPNFKDVSKFPEVRRDLAIIIGSDVKFADVERVATSHAGEHLNALRAFDVYQGESLGKGESEGNLSLALSLFWQHPQRTLTEDEVHGLFNGVIEALKAELGATLRS</sequence>
<dbReference type="Proteomes" id="UP000036406">
    <property type="component" value="Chromosome"/>
</dbReference>
<evidence type="ECO:0000256" key="14">
    <source>
        <dbReference type="ARBA" id="ARBA00049255"/>
    </source>
</evidence>
<dbReference type="InterPro" id="IPR005121">
    <property type="entry name" value="Fdx_antiC-bd"/>
</dbReference>
<dbReference type="Gene3D" id="3.50.40.10">
    <property type="entry name" value="Phenylalanyl-trna Synthetase, Chain B, domain 3"/>
    <property type="match status" value="1"/>
</dbReference>
<dbReference type="AlphaFoldDB" id="A0A0H4I5K3"/>
<name>A0A0H4I5K3_9GAMM</name>
<dbReference type="CDD" id="cd00769">
    <property type="entry name" value="PheRS_beta_core"/>
    <property type="match status" value="1"/>
</dbReference>
<keyword evidence="10 15" id="KW-0460">Magnesium</keyword>
<dbReference type="InterPro" id="IPR005146">
    <property type="entry name" value="B3/B4_tRNA-bd"/>
</dbReference>
<dbReference type="GO" id="GO:0006432">
    <property type="term" value="P:phenylalanyl-tRNA aminoacylation"/>
    <property type="evidence" value="ECO:0007669"/>
    <property type="project" value="UniProtKB-UniRule"/>
</dbReference>
<dbReference type="KEGG" id="mpq:ABA45_11855"/>
<evidence type="ECO:0000256" key="1">
    <source>
        <dbReference type="ARBA" id="ARBA00004496"/>
    </source>
</evidence>
<dbReference type="HAMAP" id="MF_00283">
    <property type="entry name" value="Phe_tRNA_synth_beta1"/>
    <property type="match status" value="1"/>
</dbReference>
<dbReference type="PANTHER" id="PTHR10947:SF0">
    <property type="entry name" value="PHENYLALANINE--TRNA LIGASE BETA SUBUNIT"/>
    <property type="match status" value="1"/>
</dbReference>
<evidence type="ECO:0000256" key="11">
    <source>
        <dbReference type="ARBA" id="ARBA00022884"/>
    </source>
</evidence>
<protein>
    <recommendedName>
        <fullName evidence="15">Phenylalanine--tRNA ligase beta subunit</fullName>
        <ecNumber evidence="15">6.1.1.20</ecNumber>
    </recommendedName>
    <alternativeName>
        <fullName evidence="15">Phenylalanyl-tRNA synthetase beta subunit</fullName>
        <shortName evidence="15">PheRS</shortName>
    </alternativeName>
</protein>
<comment type="similarity">
    <text evidence="2 15">Belongs to the phenylalanyl-tRNA synthetase beta subunit family. Type 1 subfamily.</text>
</comment>
<dbReference type="EMBL" id="CP011494">
    <property type="protein sequence ID" value="AKO53010.1"/>
    <property type="molecule type" value="Genomic_DNA"/>
</dbReference>
<evidence type="ECO:0000256" key="6">
    <source>
        <dbReference type="ARBA" id="ARBA00022598"/>
    </source>
</evidence>
<dbReference type="SUPFAM" id="SSF55681">
    <property type="entry name" value="Class II aaRS and biotin synthetases"/>
    <property type="match status" value="1"/>
</dbReference>
<comment type="subunit">
    <text evidence="3 15">Tetramer of two alpha and two beta subunits.</text>
</comment>
<dbReference type="PROSITE" id="PS51483">
    <property type="entry name" value="B5"/>
    <property type="match status" value="1"/>
</dbReference>
<evidence type="ECO:0000256" key="4">
    <source>
        <dbReference type="ARBA" id="ARBA00022490"/>
    </source>
</evidence>
<feature type="domain" description="TRNA-binding" evidence="17">
    <location>
        <begin position="39"/>
        <end position="147"/>
    </location>
</feature>
<dbReference type="GO" id="GO:0005524">
    <property type="term" value="F:ATP binding"/>
    <property type="evidence" value="ECO:0007669"/>
    <property type="project" value="UniProtKB-UniRule"/>
</dbReference>
<evidence type="ECO:0000256" key="9">
    <source>
        <dbReference type="ARBA" id="ARBA00022840"/>
    </source>
</evidence>
<dbReference type="STRING" id="330734.ABA45_11855"/>
<comment type="subcellular location">
    <subcellularLocation>
        <location evidence="1 15">Cytoplasm</location>
    </subcellularLocation>
</comment>
<dbReference type="SMART" id="SM00896">
    <property type="entry name" value="FDX-ACB"/>
    <property type="match status" value="1"/>
</dbReference>
<dbReference type="GO" id="GO:0000287">
    <property type="term" value="F:magnesium ion binding"/>
    <property type="evidence" value="ECO:0007669"/>
    <property type="project" value="UniProtKB-UniRule"/>
</dbReference>
<dbReference type="FunFam" id="3.30.930.10:FF:000022">
    <property type="entry name" value="Phenylalanine--tRNA ligase beta subunit"/>
    <property type="match status" value="1"/>
</dbReference>
<dbReference type="InterPro" id="IPR020825">
    <property type="entry name" value="Phe-tRNA_synthase-like_B3/B4"/>
</dbReference>
<organism evidence="20 21">
    <name type="scientific">Marinobacter psychrophilus</name>
    <dbReference type="NCBI Taxonomy" id="330734"/>
    <lineage>
        <taxon>Bacteria</taxon>
        <taxon>Pseudomonadati</taxon>
        <taxon>Pseudomonadota</taxon>
        <taxon>Gammaproteobacteria</taxon>
        <taxon>Pseudomonadales</taxon>
        <taxon>Marinobacteraceae</taxon>
        <taxon>Marinobacter</taxon>
    </lineage>
</organism>
<feature type="binding site" evidence="15">
    <location>
        <position position="460"/>
    </location>
    <ligand>
        <name>Mg(2+)</name>
        <dbReference type="ChEBI" id="CHEBI:18420"/>
        <note>shared with alpha subunit</note>
    </ligand>
</feature>
<dbReference type="Pfam" id="PF17759">
    <property type="entry name" value="tRNA_synthFbeta"/>
    <property type="match status" value="1"/>
</dbReference>
<dbReference type="Gene3D" id="3.30.70.380">
    <property type="entry name" value="Ferrodoxin-fold anticodon-binding domain"/>
    <property type="match status" value="1"/>
</dbReference>
<evidence type="ECO:0000256" key="15">
    <source>
        <dbReference type="HAMAP-Rule" id="MF_00283"/>
    </source>
</evidence>
<feature type="domain" description="FDX-ACB" evidence="18">
    <location>
        <begin position="696"/>
        <end position="793"/>
    </location>
</feature>
<comment type="cofactor">
    <cofactor evidence="15">
        <name>Mg(2+)</name>
        <dbReference type="ChEBI" id="CHEBI:18420"/>
    </cofactor>
    <text evidence="15">Binds 2 magnesium ions per tetramer.</text>
</comment>
<dbReference type="Gene3D" id="3.30.56.10">
    <property type="match status" value="2"/>
</dbReference>
<dbReference type="PANTHER" id="PTHR10947">
    <property type="entry name" value="PHENYLALANYL-TRNA SYNTHETASE BETA CHAIN AND LEUCINE-RICH REPEAT-CONTAINING PROTEIN 47"/>
    <property type="match status" value="1"/>
</dbReference>
<dbReference type="InterPro" id="IPR036690">
    <property type="entry name" value="Fdx_antiC-bd_sf"/>
</dbReference>
<evidence type="ECO:0000313" key="21">
    <source>
        <dbReference type="Proteomes" id="UP000036406"/>
    </source>
</evidence>
<dbReference type="InterPro" id="IPR004532">
    <property type="entry name" value="Phe-tRNA-ligase_IIc_bsu_bact"/>
</dbReference>
<dbReference type="InterPro" id="IPR009061">
    <property type="entry name" value="DNA-bd_dom_put_sf"/>
</dbReference>
<dbReference type="Gene3D" id="3.30.930.10">
    <property type="entry name" value="Bira Bifunctional Protein, Domain 2"/>
    <property type="match status" value="1"/>
</dbReference>
<keyword evidence="5 16" id="KW-0820">tRNA-binding</keyword>
<keyword evidence="9 15" id="KW-0067">ATP-binding</keyword>
<dbReference type="Pfam" id="PF03484">
    <property type="entry name" value="B5"/>
    <property type="match status" value="1"/>
</dbReference>